<dbReference type="Proteomes" id="UP001138757">
    <property type="component" value="Unassembled WGS sequence"/>
</dbReference>
<feature type="compositionally biased region" description="Basic residues" evidence="1">
    <location>
        <begin position="1"/>
        <end position="10"/>
    </location>
</feature>
<dbReference type="EMBL" id="JAHGAW010000001">
    <property type="protein sequence ID" value="MBT2185867.1"/>
    <property type="molecule type" value="Genomic_DNA"/>
</dbReference>
<sequence>MALLKTKPRRQPQQPRRGHLPPLPHPSWRIGAVVPGGGGAGQIVQARDFWDRLGI</sequence>
<reference evidence="2" key="1">
    <citation type="submission" date="2021-05" db="EMBL/GenBank/DDBJ databases">
        <title>Genome of Sphingobium sp. strain.</title>
        <authorList>
            <person name="Fan R."/>
        </authorList>
    </citation>
    <scope>NUCLEOTIDE SEQUENCE</scope>
    <source>
        <strain evidence="2">H33</strain>
    </source>
</reference>
<protein>
    <submittedName>
        <fullName evidence="2">Uncharacterized protein</fullName>
    </submittedName>
</protein>
<keyword evidence="3" id="KW-1185">Reference proteome</keyword>
<gene>
    <name evidence="2" type="ORF">KK488_02795</name>
</gene>
<feature type="region of interest" description="Disordered" evidence="1">
    <location>
        <begin position="1"/>
        <end position="28"/>
    </location>
</feature>
<proteinExistence type="predicted"/>
<evidence type="ECO:0000313" key="2">
    <source>
        <dbReference type="EMBL" id="MBT2185867.1"/>
    </source>
</evidence>
<comment type="caution">
    <text evidence="2">The sequence shown here is derived from an EMBL/GenBank/DDBJ whole genome shotgun (WGS) entry which is preliminary data.</text>
</comment>
<accession>A0A9X1D836</accession>
<dbReference type="AlphaFoldDB" id="A0A9X1D836"/>
<evidence type="ECO:0000256" key="1">
    <source>
        <dbReference type="SAM" id="MobiDB-lite"/>
    </source>
</evidence>
<evidence type="ECO:0000313" key="3">
    <source>
        <dbReference type="Proteomes" id="UP001138757"/>
    </source>
</evidence>
<organism evidence="2 3">
    <name type="scientific">Sphingobium nicotianae</name>
    <dbReference type="NCBI Taxonomy" id="2782607"/>
    <lineage>
        <taxon>Bacteria</taxon>
        <taxon>Pseudomonadati</taxon>
        <taxon>Pseudomonadota</taxon>
        <taxon>Alphaproteobacteria</taxon>
        <taxon>Sphingomonadales</taxon>
        <taxon>Sphingomonadaceae</taxon>
        <taxon>Sphingobium</taxon>
    </lineage>
</organism>
<name>A0A9X1D836_9SPHN</name>
<dbReference type="RefSeq" id="WP_214621585.1">
    <property type="nucleotide sequence ID" value="NZ_JAHGAW010000001.1"/>
</dbReference>